<proteinExistence type="predicted"/>
<evidence type="ECO:0000313" key="3">
    <source>
        <dbReference type="Proteomes" id="UP000325797"/>
    </source>
</evidence>
<keyword evidence="3" id="KW-1185">Reference proteome</keyword>
<feature type="compositionally biased region" description="Low complexity" evidence="1">
    <location>
        <begin position="1"/>
        <end position="13"/>
    </location>
</feature>
<accession>A0A5J6N219</accession>
<protein>
    <submittedName>
        <fullName evidence="2">Uncharacterized protein</fullName>
    </submittedName>
</protein>
<organism evidence="2 3">
    <name type="scientific">Hypericibacter adhaerens</name>
    <dbReference type="NCBI Taxonomy" id="2602016"/>
    <lineage>
        <taxon>Bacteria</taxon>
        <taxon>Pseudomonadati</taxon>
        <taxon>Pseudomonadota</taxon>
        <taxon>Alphaproteobacteria</taxon>
        <taxon>Rhodospirillales</taxon>
        <taxon>Dongiaceae</taxon>
        <taxon>Hypericibacter</taxon>
    </lineage>
</organism>
<feature type="region of interest" description="Disordered" evidence="1">
    <location>
        <begin position="68"/>
        <end position="99"/>
    </location>
</feature>
<dbReference type="AlphaFoldDB" id="A0A5J6N219"/>
<dbReference type="EMBL" id="CP042582">
    <property type="protein sequence ID" value="QEX23364.1"/>
    <property type="molecule type" value="Genomic_DNA"/>
</dbReference>
<dbReference type="KEGG" id="hadh:FRZ61_33020"/>
<feature type="compositionally biased region" description="Polar residues" evidence="1">
    <location>
        <begin position="31"/>
        <end position="43"/>
    </location>
</feature>
<evidence type="ECO:0000313" key="2">
    <source>
        <dbReference type="EMBL" id="QEX23364.1"/>
    </source>
</evidence>
<reference evidence="2 3" key="1">
    <citation type="submission" date="2019-08" db="EMBL/GenBank/DDBJ databases">
        <title>Hyperibacter terrae gen. nov., sp. nov. and Hyperibacter viscosus sp. nov., two new members in the family Rhodospirillaceae isolated from the rhizosphere of Hypericum perforatum.</title>
        <authorList>
            <person name="Noviana Z."/>
        </authorList>
    </citation>
    <scope>NUCLEOTIDE SEQUENCE [LARGE SCALE GENOMIC DNA]</scope>
    <source>
        <strain evidence="2 3">R5959</strain>
    </source>
</reference>
<sequence>MSNDYENSNSNDDGGQIVALPGGGFRYQVGARSSEQPAPQQAAPSGKWVGDLNRVTVRDGKMIQETVASVTKSSDAPTEGDGHWLDTARTTSGRPLGRGEIDENSIVKVPGAGEFQVKTLLRDGTLIKDRDGRIVEAPKTQPNAFDKFDQQQPSAPSAEAGEALDAEGEKLAQTIIDQTREMDRVAAIREIIDGHGLSPATLERVASSMKVDPDKAAGMVEALVSKFSDQAAKAVAQVAPVELQDVATWARTNNPKALKAAMRSIAEDDKGAGFRALTQDYLADLPSIDPGLILNAEMPEGVTAYERDGRVILRTPHGEVDWKSAIRSGFVTVSRRGRR</sequence>
<dbReference type="RefSeq" id="WP_151118756.1">
    <property type="nucleotide sequence ID" value="NZ_CP042582.1"/>
</dbReference>
<gene>
    <name evidence="2" type="ORF">FRZ61_33020</name>
</gene>
<feature type="region of interest" description="Disordered" evidence="1">
    <location>
        <begin position="1"/>
        <end position="51"/>
    </location>
</feature>
<dbReference type="Proteomes" id="UP000325797">
    <property type="component" value="Chromosome"/>
</dbReference>
<name>A0A5J6N219_9PROT</name>
<evidence type="ECO:0000256" key="1">
    <source>
        <dbReference type="SAM" id="MobiDB-lite"/>
    </source>
</evidence>
<dbReference type="OrthoDB" id="8020271at2"/>